<reference evidence="2" key="1">
    <citation type="submission" date="2016-09" db="EMBL/GenBank/DDBJ databases">
        <title>Genomics of Clostridium taeniosporum, an organism which forms endospores with ribbon-like appendages.</title>
        <authorList>
            <person name="Walker J.R."/>
        </authorList>
    </citation>
    <scope>NUCLEOTIDE SEQUENCE [LARGE SCALE GENOMIC DNA]</scope>
    <source>
        <strain evidence="2">1/k</strain>
    </source>
</reference>
<dbReference type="EMBL" id="CP017253">
    <property type="protein sequence ID" value="AOR23681.1"/>
    <property type="molecule type" value="Genomic_DNA"/>
</dbReference>
<sequence>MKAVNIIDLNNRQYRKLIRVQRDAYRKALNFCIKNIKDIEKVKLIEKYLETMDKAIINELEKIRVDNERYIDI</sequence>
<organism evidence="1 2">
    <name type="scientific">Clostridium taeniosporum</name>
    <dbReference type="NCBI Taxonomy" id="394958"/>
    <lineage>
        <taxon>Bacteria</taxon>
        <taxon>Bacillati</taxon>
        <taxon>Bacillota</taxon>
        <taxon>Clostridia</taxon>
        <taxon>Eubacteriales</taxon>
        <taxon>Clostridiaceae</taxon>
        <taxon>Clostridium</taxon>
    </lineage>
</organism>
<dbReference type="Proteomes" id="UP000094652">
    <property type="component" value="Chromosome"/>
</dbReference>
<dbReference type="KEGG" id="ctae:BGI42_08025"/>
<gene>
    <name evidence="1" type="ORF">BGI42_08025</name>
</gene>
<protein>
    <recommendedName>
        <fullName evidence="3">Transposase</fullName>
    </recommendedName>
</protein>
<keyword evidence="2" id="KW-1185">Reference proteome</keyword>
<dbReference type="AlphaFoldDB" id="A0A1D7XK01"/>
<evidence type="ECO:0008006" key="3">
    <source>
        <dbReference type="Google" id="ProtNLM"/>
    </source>
</evidence>
<accession>A0A1D7XK01</accession>
<dbReference type="RefSeq" id="WP_069679832.1">
    <property type="nucleotide sequence ID" value="NZ_CP017253.2"/>
</dbReference>
<name>A0A1D7XK01_9CLOT</name>
<evidence type="ECO:0000313" key="1">
    <source>
        <dbReference type="EMBL" id="AOR23681.1"/>
    </source>
</evidence>
<dbReference type="OrthoDB" id="9897971at2"/>
<evidence type="ECO:0000313" key="2">
    <source>
        <dbReference type="Proteomes" id="UP000094652"/>
    </source>
</evidence>
<proteinExistence type="predicted"/>